<dbReference type="InterPro" id="IPR029063">
    <property type="entry name" value="SAM-dependent_MTases_sf"/>
</dbReference>
<gene>
    <name evidence="1" type="ORF">ESZ48_12250</name>
</gene>
<dbReference type="Proteomes" id="UP000289792">
    <property type="component" value="Unassembled WGS sequence"/>
</dbReference>
<protein>
    <submittedName>
        <fullName evidence="1">Methyltransferase domain-containing protein</fullName>
    </submittedName>
</protein>
<sequence length="246" mass="29031">MYNGLKIILKAFIPQKFLFKHEFRFRRLITLNYLGNNHHCDICKTKLNRFIKLESHDLLCPACGSRSRTRRLYNLLLQDNALEGHVLHFSPSRSLYRTFKKLDSINYFSTDFENEFVADYSIDIRKIDFEDSYFDTIICYHILEHIEEDFTAMAELFRVLKPNGTCYLQTPFKNGDIYEDATKTNKSQRLEAFGQDDHVRIYSVQGLKKRLEQVGFKVSVKSFKPEQEDEYLGYRSPETILMASKS</sequence>
<name>A0A4Q0XFF0_9FLAO</name>
<dbReference type="Gene3D" id="3.40.50.150">
    <property type="entry name" value="Vaccinia Virus protein VP39"/>
    <property type="match status" value="1"/>
</dbReference>
<organism evidence="1 2">
    <name type="scientific">Gelidibacter gilvus</name>
    <dbReference type="NCBI Taxonomy" id="59602"/>
    <lineage>
        <taxon>Bacteria</taxon>
        <taxon>Pseudomonadati</taxon>
        <taxon>Bacteroidota</taxon>
        <taxon>Flavobacteriia</taxon>
        <taxon>Flavobacteriales</taxon>
        <taxon>Flavobacteriaceae</taxon>
        <taxon>Gelidibacter</taxon>
    </lineage>
</organism>
<dbReference type="AlphaFoldDB" id="A0A4Q0XFF0"/>
<comment type="caution">
    <text evidence="1">The sequence shown here is derived from an EMBL/GenBank/DDBJ whole genome shotgun (WGS) entry which is preliminary data.</text>
</comment>
<dbReference type="OrthoDB" id="3896938at2"/>
<reference evidence="1 2" key="1">
    <citation type="submission" date="2019-01" db="EMBL/GenBank/DDBJ databases">
        <title>Genome sequence of the Antarctic species Gelidibacter gilvus ACAM 158(T).</title>
        <authorList>
            <person name="Bowman J.P."/>
        </authorList>
    </citation>
    <scope>NUCLEOTIDE SEQUENCE [LARGE SCALE GENOMIC DNA]</scope>
    <source>
        <strain evidence="1 2">IC158</strain>
    </source>
</reference>
<dbReference type="GO" id="GO:0032259">
    <property type="term" value="P:methylation"/>
    <property type="evidence" value="ECO:0007669"/>
    <property type="project" value="UniProtKB-KW"/>
</dbReference>
<keyword evidence="1" id="KW-0808">Transferase</keyword>
<dbReference type="EMBL" id="SDDZ01000007">
    <property type="protein sequence ID" value="RXJ49383.1"/>
    <property type="molecule type" value="Genomic_DNA"/>
</dbReference>
<dbReference type="GO" id="GO:0008168">
    <property type="term" value="F:methyltransferase activity"/>
    <property type="evidence" value="ECO:0007669"/>
    <property type="project" value="UniProtKB-KW"/>
</dbReference>
<accession>A0A4Q0XFF0</accession>
<proteinExistence type="predicted"/>
<dbReference type="SUPFAM" id="SSF53335">
    <property type="entry name" value="S-adenosyl-L-methionine-dependent methyltransferases"/>
    <property type="match status" value="1"/>
</dbReference>
<keyword evidence="2" id="KW-1185">Reference proteome</keyword>
<dbReference type="RefSeq" id="WP_129017784.1">
    <property type="nucleotide sequence ID" value="NZ_SDDZ01000007.1"/>
</dbReference>
<evidence type="ECO:0000313" key="2">
    <source>
        <dbReference type="Proteomes" id="UP000289792"/>
    </source>
</evidence>
<dbReference type="Pfam" id="PF13489">
    <property type="entry name" value="Methyltransf_23"/>
    <property type="match status" value="1"/>
</dbReference>
<keyword evidence="1" id="KW-0489">Methyltransferase</keyword>
<evidence type="ECO:0000313" key="1">
    <source>
        <dbReference type="EMBL" id="RXJ49383.1"/>
    </source>
</evidence>